<evidence type="ECO:0000256" key="4">
    <source>
        <dbReference type="ARBA" id="ARBA00022679"/>
    </source>
</evidence>
<evidence type="ECO:0000256" key="9">
    <source>
        <dbReference type="ARBA" id="ARBA00022777"/>
    </source>
</evidence>
<dbReference type="RefSeq" id="WP_377526423.1">
    <property type="nucleotide sequence ID" value="NZ_JBHTLD010000071.1"/>
</dbReference>
<dbReference type="PANTHER" id="PTHR46343:SF2">
    <property type="entry name" value="SUSHI_VON WILLEBRAND FACTOR TYPE A_EGF_PENTRAXIN DOMAIN-CONTAINING 1"/>
    <property type="match status" value="1"/>
</dbReference>
<evidence type="ECO:0000256" key="10">
    <source>
        <dbReference type="ARBA" id="ARBA00022840"/>
    </source>
</evidence>
<evidence type="ECO:0000256" key="2">
    <source>
        <dbReference type="ARBA" id="ARBA00011902"/>
    </source>
</evidence>
<evidence type="ECO:0000256" key="16">
    <source>
        <dbReference type="ARBA" id="ARBA00023180"/>
    </source>
</evidence>
<keyword evidence="4" id="KW-0808">Transferase</keyword>
<reference evidence="19" key="1">
    <citation type="journal article" date="2019" name="Int. J. Syst. Evol. Microbiol.">
        <title>The Global Catalogue of Microorganisms (GCM) 10K type strain sequencing project: providing services to taxonomists for standard genome sequencing and annotation.</title>
        <authorList>
            <consortium name="The Broad Institute Genomics Platform"/>
            <consortium name="The Broad Institute Genome Sequencing Center for Infectious Disease"/>
            <person name="Wu L."/>
            <person name="Ma J."/>
        </authorList>
    </citation>
    <scope>NUCLEOTIDE SEQUENCE [LARGE SCALE GENOMIC DNA]</scope>
    <source>
        <strain evidence="19">JCM 31319</strain>
    </source>
</reference>
<evidence type="ECO:0000256" key="6">
    <source>
        <dbReference type="ARBA" id="ARBA00022729"/>
    </source>
</evidence>
<dbReference type="NCBIfam" id="TIGR04131">
    <property type="entry name" value="Bac_Flav_CTERM"/>
    <property type="match status" value="1"/>
</dbReference>
<dbReference type="PROSITE" id="PS50825">
    <property type="entry name" value="HYR"/>
    <property type="match status" value="2"/>
</dbReference>
<dbReference type="InterPro" id="IPR003410">
    <property type="entry name" value="HYR_dom"/>
</dbReference>
<dbReference type="InterPro" id="IPR013783">
    <property type="entry name" value="Ig-like_fold"/>
</dbReference>
<dbReference type="Proteomes" id="UP001597094">
    <property type="component" value="Unassembled WGS sequence"/>
</dbReference>
<evidence type="ECO:0000256" key="14">
    <source>
        <dbReference type="ARBA" id="ARBA00023157"/>
    </source>
</evidence>
<dbReference type="Pfam" id="PF12810">
    <property type="entry name" value="ALK_LTK_GRD"/>
    <property type="match status" value="1"/>
</dbReference>
<keyword evidence="10" id="KW-0067">ATP-binding</keyword>
<keyword evidence="9" id="KW-0418">Kinase</keyword>
<dbReference type="InterPro" id="IPR055163">
    <property type="entry name" value="ALK/LTK-like_GRD"/>
</dbReference>
<feature type="domain" description="HYR" evidence="17">
    <location>
        <begin position="663"/>
        <end position="747"/>
    </location>
</feature>
<keyword evidence="12" id="KW-0472">Membrane</keyword>
<evidence type="ECO:0000256" key="11">
    <source>
        <dbReference type="ARBA" id="ARBA00022989"/>
    </source>
</evidence>
<evidence type="ECO:0000256" key="7">
    <source>
        <dbReference type="ARBA" id="ARBA00022737"/>
    </source>
</evidence>
<dbReference type="InterPro" id="IPR043555">
    <property type="entry name" value="SRPX-like"/>
</dbReference>
<dbReference type="Pfam" id="PF02494">
    <property type="entry name" value="HYR"/>
    <property type="match status" value="3"/>
</dbReference>
<keyword evidence="15" id="KW-0675">Receptor</keyword>
<accession>A0ABW3SSF5</accession>
<dbReference type="PANTHER" id="PTHR46343">
    <property type="entry name" value="HYR DOMAIN-CONTAINING PROTEIN"/>
    <property type="match status" value="1"/>
</dbReference>
<name>A0ABW3SSF5_9BACT</name>
<dbReference type="EC" id="2.7.10.1" evidence="2"/>
<evidence type="ECO:0000256" key="1">
    <source>
        <dbReference type="ARBA" id="ARBA00004251"/>
    </source>
</evidence>
<keyword evidence="13" id="KW-0829">Tyrosine-protein kinase</keyword>
<evidence type="ECO:0000256" key="5">
    <source>
        <dbReference type="ARBA" id="ARBA00022692"/>
    </source>
</evidence>
<keyword evidence="16" id="KW-0325">Glycoprotein</keyword>
<comment type="caution">
    <text evidence="18">The sequence shown here is derived from an EMBL/GenBank/DDBJ whole genome shotgun (WGS) entry which is preliminary data.</text>
</comment>
<evidence type="ECO:0000256" key="13">
    <source>
        <dbReference type="ARBA" id="ARBA00023137"/>
    </source>
</evidence>
<evidence type="ECO:0000256" key="8">
    <source>
        <dbReference type="ARBA" id="ARBA00022741"/>
    </source>
</evidence>
<evidence type="ECO:0000256" key="3">
    <source>
        <dbReference type="ARBA" id="ARBA00022475"/>
    </source>
</evidence>
<evidence type="ECO:0000256" key="12">
    <source>
        <dbReference type="ARBA" id="ARBA00023136"/>
    </source>
</evidence>
<evidence type="ECO:0000256" key="15">
    <source>
        <dbReference type="ARBA" id="ARBA00023170"/>
    </source>
</evidence>
<keyword evidence="3" id="KW-1003">Cell membrane</keyword>
<evidence type="ECO:0000313" key="19">
    <source>
        <dbReference type="Proteomes" id="UP001597094"/>
    </source>
</evidence>
<keyword evidence="8" id="KW-0547">Nucleotide-binding</keyword>
<proteinExistence type="predicted"/>
<dbReference type="Pfam" id="PF13585">
    <property type="entry name" value="CHU_C"/>
    <property type="match status" value="1"/>
</dbReference>
<comment type="subcellular location">
    <subcellularLocation>
        <location evidence="1">Cell membrane</location>
        <topology evidence="1">Single-pass type I membrane protein</topology>
    </subcellularLocation>
</comment>
<gene>
    <name evidence="18" type="ORF">ACFQ2O_09655</name>
</gene>
<keyword evidence="7" id="KW-0677">Repeat</keyword>
<protein>
    <recommendedName>
        <fullName evidence="2">receptor protein-tyrosine kinase</fullName>
        <ecNumber evidence="2">2.7.10.1</ecNumber>
    </recommendedName>
</protein>
<evidence type="ECO:0000259" key="17">
    <source>
        <dbReference type="PROSITE" id="PS50825"/>
    </source>
</evidence>
<dbReference type="Gene3D" id="2.60.40.10">
    <property type="entry name" value="Immunoglobulins"/>
    <property type="match status" value="3"/>
</dbReference>
<dbReference type="EMBL" id="JBHTLD010000071">
    <property type="protein sequence ID" value="MFD1186470.1"/>
    <property type="molecule type" value="Genomic_DNA"/>
</dbReference>
<organism evidence="18 19">
    <name type="scientific">Pontibacter rugosus</name>
    <dbReference type="NCBI Taxonomy" id="1745966"/>
    <lineage>
        <taxon>Bacteria</taxon>
        <taxon>Pseudomonadati</taxon>
        <taxon>Bacteroidota</taxon>
        <taxon>Cytophagia</taxon>
        <taxon>Cytophagales</taxon>
        <taxon>Hymenobacteraceae</taxon>
        <taxon>Pontibacter</taxon>
    </lineage>
</organism>
<evidence type="ECO:0000313" key="18">
    <source>
        <dbReference type="EMBL" id="MFD1186470.1"/>
    </source>
</evidence>
<feature type="domain" description="HYR" evidence="17">
    <location>
        <begin position="1068"/>
        <end position="1148"/>
    </location>
</feature>
<keyword evidence="14" id="KW-1015">Disulfide bond</keyword>
<dbReference type="InterPro" id="IPR011081">
    <property type="entry name" value="Big_4"/>
</dbReference>
<keyword evidence="19" id="KW-1185">Reference proteome</keyword>
<dbReference type="Pfam" id="PF07532">
    <property type="entry name" value="Big_4"/>
    <property type="match status" value="1"/>
</dbReference>
<dbReference type="InterPro" id="IPR026341">
    <property type="entry name" value="T9SS_type_B"/>
</dbReference>
<sequence length="1425" mass="144968">MTCPSDITTNVSDNCEAVVTYTNPIPTIANVFNYTGEVQTYTVPAGVTSIKVDVVGASGGYSYPSSSNKPGLGGRVQADIAVTPGDVLYIYVGGKGTDGRVGAGITAPGGYNGGGLGNNARDSYKGGGGGGATDIRLNGKALANRIVVAGGGGGSALDNGSGDDGGNGGDLIGAAGKYGGSSNPKAGVGGTQSSGGAAGVYPGYESGTAGTLAVGGSGGVGTSGGGGGGGYYGGGGGSWAGGGGGSSFTFAGSSDVLHTQGYQTGNGLVNISLPSNTVTLTQIAGLPSGASFPLGTTLNTYKATDTYGNSVTCSFKVIVNDKTNPTITAPAPVTISADPGKNTASGVILGIPATSDNCQVTTTENNAPTVFPLGQTTVLWTVMDAAGNKATAIQQVTVNDTKAPVPTIADLAEITAECGVTVTRPTATDEVDGLITATTAEPLTYASQGEYTITWKYTDKSGNEAIQTQQVVVKDITAPVIGKKVSKVAIIGGWGVSDMQAFLASEGYTANALSAVPDAAALATYDAVVLLRTTGNNDLANWVKKGGLLITEWTASEWALNSAKLLNATHEAFGCNGNTPVTFAATVNGTKLGHELPNPYTESDRTECFITFAGLGEGVEVLATRAGKAAILGGTSGAGYSMIIGYDWGDGFPATPSLTGTLLLNALTFGSSVPTDIAVSASSVSCDAIVNYATPVANDNCSAVTVTQTAGLASGSVFPLGVTTNTFVAKDAAGNETVASFTVTVTDDVKPTVLIKDLTVQLDAEGKATITPAMVNNGSSDNCSIPANGYSIDKTSFSCSDLGENKVTLTVTDVNGNFDSRMATVTVEDKTAPLARAKGVTVQLNADGAVVITPEMVNDASSDLCGGVTLALSKTAFDCSNVGANTVTLTVTDASGNTATATATVTVEEITAPVASAKSITVQLDATGNATIAAADVDNNSADICGAVTLSIDKTNFDCSNIGANTVILTVTDKYCNAATTTATVTIEDKTAPTVLAKNITIQLDAAGNATLVAEDLDNGSLDICSAVTFSADKTTFDCSNLGANTVVLTVTDASGNKATTTATVTVEDKIAPTITAPAAVVVNVDAGKTTASNVDLGTPVTADNCAVASITNNAPAEYATGTTTVTWTVTDAAGNTVTATQTVTVRPNITAVTTPAIIKVPIRTMYANVPLPAKVEVTYSNGEKAQLGVNWQQGNYNGTVAAAYTLTGTLVLADMTTNLDNLNATVVVEVQPNKVPTALAFSATTFKPEAVAADVIGTLTTTDPDDNEFVYELVAGQGDMNNTLFEIRNDKVYLKSNKGLSGMKTFSIRVRSTDPYLNTIEKSFTLTKALYSKPTDELKIVNAFSPNGDGVNDNWTIPELRFYNNVYIQVFDRSGVRVFETTNPETGWNGYSTSGQLLKGAYMYIVEVKDINWVKKGVVTILSK</sequence>
<keyword evidence="6" id="KW-0732">Signal</keyword>
<keyword evidence="5" id="KW-0812">Transmembrane</keyword>
<keyword evidence="11" id="KW-1133">Transmembrane helix</keyword>